<dbReference type="InterPro" id="IPR006321">
    <property type="entry name" value="PilT/PilU"/>
</dbReference>
<dbReference type="SMART" id="SM00382">
    <property type="entry name" value="AAA"/>
    <property type="match status" value="1"/>
</dbReference>
<reference evidence="3 4" key="1">
    <citation type="submission" date="2017-09" db="EMBL/GenBank/DDBJ databases">
        <title>Depth-based differentiation of microbial function through sediment-hosted aquifers and enrichment of novel symbionts in the deep terrestrial subsurface.</title>
        <authorList>
            <person name="Probst A.J."/>
            <person name="Ladd B."/>
            <person name="Jarett J.K."/>
            <person name="Geller-Mcgrath D.E."/>
            <person name="Sieber C.M."/>
            <person name="Emerson J.B."/>
            <person name="Anantharaman K."/>
            <person name="Thomas B.C."/>
            <person name="Malmstrom R."/>
            <person name="Stieglmeier M."/>
            <person name="Klingl A."/>
            <person name="Woyke T."/>
            <person name="Ryan C.M."/>
            <person name="Banfield J.F."/>
        </authorList>
    </citation>
    <scope>NUCLEOTIDE SEQUENCE [LARGE SCALE GENOMIC DNA]</scope>
    <source>
        <strain evidence="3">CG12_big_fil_rev_8_21_14_0_65_43_15</strain>
    </source>
</reference>
<dbReference type="InterPro" id="IPR001482">
    <property type="entry name" value="T2SS/T4SS_dom"/>
</dbReference>
<dbReference type="GO" id="GO:0005524">
    <property type="term" value="F:ATP binding"/>
    <property type="evidence" value="ECO:0007669"/>
    <property type="project" value="InterPro"/>
</dbReference>
<gene>
    <name evidence="3" type="ORF">COW11_03220</name>
</gene>
<dbReference type="SUPFAM" id="SSF52540">
    <property type="entry name" value="P-loop containing nucleoside triphosphate hydrolases"/>
    <property type="match status" value="1"/>
</dbReference>
<comment type="caution">
    <text evidence="3">The sequence shown here is derived from an EMBL/GenBank/DDBJ whole genome shotgun (WGS) entry which is preliminary data.</text>
</comment>
<dbReference type="Gene3D" id="3.40.50.300">
    <property type="entry name" value="P-loop containing nucleotide triphosphate hydrolases"/>
    <property type="match status" value="1"/>
</dbReference>
<evidence type="ECO:0000259" key="2">
    <source>
        <dbReference type="SMART" id="SM00382"/>
    </source>
</evidence>
<comment type="similarity">
    <text evidence="1">Belongs to the GSP E family.</text>
</comment>
<dbReference type="InterPro" id="IPR003593">
    <property type="entry name" value="AAA+_ATPase"/>
</dbReference>
<dbReference type="Proteomes" id="UP000231267">
    <property type="component" value="Unassembled WGS sequence"/>
</dbReference>
<dbReference type="NCBIfam" id="TIGR01420">
    <property type="entry name" value="pilT_fam"/>
    <property type="match status" value="1"/>
</dbReference>
<dbReference type="Gene3D" id="3.30.450.90">
    <property type="match status" value="1"/>
</dbReference>
<accession>A0A2J0LLH4</accession>
<dbReference type="EMBL" id="PFGP01000074">
    <property type="protein sequence ID" value="PIW66463.1"/>
    <property type="molecule type" value="Genomic_DNA"/>
</dbReference>
<evidence type="ECO:0000256" key="1">
    <source>
        <dbReference type="ARBA" id="ARBA00006611"/>
    </source>
</evidence>
<dbReference type="InterPro" id="IPR050921">
    <property type="entry name" value="T4SS_GSP_E_ATPase"/>
</dbReference>
<dbReference type="GO" id="GO:0016887">
    <property type="term" value="F:ATP hydrolysis activity"/>
    <property type="evidence" value="ECO:0007669"/>
    <property type="project" value="InterPro"/>
</dbReference>
<proteinExistence type="inferred from homology"/>
<evidence type="ECO:0000313" key="4">
    <source>
        <dbReference type="Proteomes" id="UP000231267"/>
    </source>
</evidence>
<name>A0A2J0LLH4_9BACT</name>
<evidence type="ECO:0000313" key="3">
    <source>
        <dbReference type="EMBL" id="PIW66463.1"/>
    </source>
</evidence>
<dbReference type="CDD" id="cd01131">
    <property type="entry name" value="PilT"/>
    <property type="match status" value="1"/>
</dbReference>
<dbReference type="AlphaFoldDB" id="A0A2J0LLH4"/>
<dbReference type="PANTHER" id="PTHR30486">
    <property type="entry name" value="TWITCHING MOTILITY PROTEIN PILT"/>
    <property type="match status" value="1"/>
</dbReference>
<feature type="domain" description="AAA+ ATPase" evidence="2">
    <location>
        <begin position="124"/>
        <end position="249"/>
    </location>
</feature>
<organism evidence="3 4">
    <name type="scientific">Candidatus Taenaricola geysiri</name>
    <dbReference type="NCBI Taxonomy" id="1974752"/>
    <lineage>
        <taxon>Bacteria</taxon>
        <taxon>Pseudomonadati</taxon>
        <taxon>Candidatus Omnitrophota</taxon>
        <taxon>Candidatus Taenaricola</taxon>
    </lineage>
</organism>
<sequence length="353" mass="39553">MEIMELLKLMVEQKASDLHITTGIAPQFRIDGDLKFINFDKPLSSDATKSLAYSMLNSRQIDEFEKTKELDFSYGVSGLGRFRVNMYLQRNCIGLCLRLIPYDIPAMESLNLPVQTVKEFSMRHSGLFLVTGAVGSGKSTTLAAMIDYVNQNKSAHIVTIEDPIEYLHKHKKSTIDQREVGTDTLSFAEALRRVFRQDPNIILVGEMRDLETIHTALTLAETGHLILATLHTSDTIHTISRIIDVFPPHQQQQIRVQLSMALIGVLSQQLIPHKSGPGRALAYEVMNVIPSIRSLIRENQLPQIYTSIQTGKKIGMITMNQTLADLCAKGEISVDEALHRATNPDELNTLLKM</sequence>
<dbReference type="PANTHER" id="PTHR30486:SF16">
    <property type="entry name" value="TWITCHING MOTILITY PROTEIN PILT"/>
    <property type="match status" value="1"/>
</dbReference>
<dbReference type="InterPro" id="IPR027417">
    <property type="entry name" value="P-loop_NTPase"/>
</dbReference>
<dbReference type="Pfam" id="PF00437">
    <property type="entry name" value="T2SSE"/>
    <property type="match status" value="1"/>
</dbReference>
<protein>
    <submittedName>
        <fullName evidence="3">Type IV pili twitching motility protein PilT</fullName>
    </submittedName>
</protein>